<dbReference type="Proteomes" id="UP000051335">
    <property type="component" value="Unassembled WGS sequence"/>
</dbReference>
<dbReference type="EMBL" id="LJQC01000177">
    <property type="protein sequence ID" value="KPX07638.1"/>
    <property type="molecule type" value="Genomic_DNA"/>
</dbReference>
<dbReference type="PATRIC" id="fig|317659.3.peg.5170"/>
<name>A0A0P9P553_9PSED</name>
<reference evidence="1 2" key="1">
    <citation type="submission" date="2015-09" db="EMBL/GenBank/DDBJ databases">
        <title>Genome announcement of multiple Pseudomonas syringae strains.</title>
        <authorList>
            <person name="Thakur S."/>
            <person name="Wang P.W."/>
            <person name="Gong Y."/>
            <person name="Weir B.S."/>
            <person name="Guttman D.S."/>
        </authorList>
    </citation>
    <scope>NUCLEOTIDE SEQUENCE [LARGE SCALE GENOMIC DNA]</scope>
    <source>
        <strain evidence="1 2">ICMP17001</strain>
    </source>
</reference>
<protein>
    <submittedName>
        <fullName evidence="1">Uncharacterized protein</fullName>
    </submittedName>
</protein>
<comment type="caution">
    <text evidence="1">The sequence shown here is derived from an EMBL/GenBank/DDBJ whole genome shotgun (WGS) entry which is preliminary data.</text>
</comment>
<gene>
    <name evidence="1" type="ORF">ALO75_05105</name>
</gene>
<sequence length="82" mass="9514">MGWIAMYRLAPIKSPYPMAALRRKSHIVVSFYPPPEKLKRGHFGVGRVWPEFNKSSTTAEQSTRIDGAEQHFDWRRDGAYHP</sequence>
<proteinExistence type="predicted"/>
<organism evidence="1 2">
    <name type="scientific">Pseudomonas syringae pv. coryli</name>
    <dbReference type="NCBI Taxonomy" id="317659"/>
    <lineage>
        <taxon>Bacteria</taxon>
        <taxon>Pseudomonadati</taxon>
        <taxon>Pseudomonadota</taxon>
        <taxon>Gammaproteobacteria</taxon>
        <taxon>Pseudomonadales</taxon>
        <taxon>Pseudomonadaceae</taxon>
        <taxon>Pseudomonas</taxon>
    </lineage>
</organism>
<accession>A0A0P9P553</accession>
<evidence type="ECO:0000313" key="2">
    <source>
        <dbReference type="Proteomes" id="UP000051335"/>
    </source>
</evidence>
<evidence type="ECO:0000313" key="1">
    <source>
        <dbReference type="EMBL" id="KPX07638.1"/>
    </source>
</evidence>
<keyword evidence="2" id="KW-1185">Reference proteome</keyword>
<dbReference type="AlphaFoldDB" id="A0A0P9P553"/>